<dbReference type="AlphaFoldDB" id="A0A645JIQ4"/>
<reference evidence="1" key="1">
    <citation type="submission" date="2019-08" db="EMBL/GenBank/DDBJ databases">
        <authorList>
            <person name="Kucharzyk K."/>
            <person name="Murdoch R.W."/>
            <person name="Higgins S."/>
            <person name="Loffler F."/>
        </authorList>
    </citation>
    <scope>NUCLEOTIDE SEQUENCE</scope>
</reference>
<proteinExistence type="predicted"/>
<organism evidence="1">
    <name type="scientific">bioreactor metagenome</name>
    <dbReference type="NCBI Taxonomy" id="1076179"/>
    <lineage>
        <taxon>unclassified sequences</taxon>
        <taxon>metagenomes</taxon>
        <taxon>ecological metagenomes</taxon>
    </lineage>
</organism>
<dbReference type="EMBL" id="VSSQ01133598">
    <property type="protein sequence ID" value="MPN59503.1"/>
    <property type="molecule type" value="Genomic_DNA"/>
</dbReference>
<accession>A0A645JIQ4</accession>
<name>A0A645JIQ4_9ZZZZ</name>
<comment type="caution">
    <text evidence="1">The sequence shown here is derived from an EMBL/GenBank/DDBJ whole genome shotgun (WGS) entry which is preliminary data.</text>
</comment>
<gene>
    <name evidence="1" type="ORF">SDC9_207224</name>
</gene>
<sequence length="159" mass="18296">MPEDFESLYWGVVRARTVEDLRASALALLKGVTRLHARMWDQFADKPAPSYENLRGTYEELWCNYRNKVLASTASGDAAYALHSALGAQNFLDEMAEDRGTPCFDLLKDFDAENLAPFRDAFLRAMEAYLKEYDRVGRKVERFETLEDLRVRYLGNVIL</sequence>
<evidence type="ECO:0000313" key="1">
    <source>
        <dbReference type="EMBL" id="MPN59503.1"/>
    </source>
</evidence>
<protein>
    <submittedName>
        <fullName evidence="1">Uncharacterized protein</fullName>
    </submittedName>
</protein>